<name>A0A218VSR9_PUNGR</name>
<evidence type="ECO:0000313" key="1">
    <source>
        <dbReference type="EMBL" id="OWM63248.1"/>
    </source>
</evidence>
<protein>
    <submittedName>
        <fullName evidence="1">Uncharacterized protein</fullName>
    </submittedName>
</protein>
<organism evidence="1 2">
    <name type="scientific">Punica granatum</name>
    <name type="common">Pomegranate</name>
    <dbReference type="NCBI Taxonomy" id="22663"/>
    <lineage>
        <taxon>Eukaryota</taxon>
        <taxon>Viridiplantae</taxon>
        <taxon>Streptophyta</taxon>
        <taxon>Embryophyta</taxon>
        <taxon>Tracheophyta</taxon>
        <taxon>Spermatophyta</taxon>
        <taxon>Magnoliopsida</taxon>
        <taxon>eudicotyledons</taxon>
        <taxon>Gunneridae</taxon>
        <taxon>Pentapetalae</taxon>
        <taxon>rosids</taxon>
        <taxon>malvids</taxon>
        <taxon>Myrtales</taxon>
        <taxon>Lythraceae</taxon>
        <taxon>Punica</taxon>
    </lineage>
</organism>
<dbReference type="AlphaFoldDB" id="A0A218VSR9"/>
<reference evidence="2" key="1">
    <citation type="journal article" date="2017" name="Plant J.">
        <title>The pomegranate (Punica granatum L.) genome and the genomics of punicalagin biosynthesis.</title>
        <authorList>
            <person name="Qin G."/>
            <person name="Xu C."/>
            <person name="Ming R."/>
            <person name="Tang H."/>
            <person name="Guyot R."/>
            <person name="Kramer E.M."/>
            <person name="Hu Y."/>
            <person name="Yi X."/>
            <person name="Qi Y."/>
            <person name="Xu X."/>
            <person name="Gao Z."/>
            <person name="Pan H."/>
            <person name="Jian J."/>
            <person name="Tian Y."/>
            <person name="Yue Z."/>
            <person name="Xu Y."/>
        </authorList>
    </citation>
    <scope>NUCLEOTIDE SEQUENCE [LARGE SCALE GENOMIC DNA]</scope>
    <source>
        <strain evidence="2">cv. Dabenzi</strain>
    </source>
</reference>
<dbReference type="EMBL" id="MTKT01006106">
    <property type="protein sequence ID" value="OWM63248.1"/>
    <property type="molecule type" value="Genomic_DNA"/>
</dbReference>
<proteinExistence type="predicted"/>
<gene>
    <name evidence="1" type="ORF">CDL15_Pgr010648</name>
</gene>
<accession>A0A218VSR9</accession>
<dbReference type="Proteomes" id="UP000197138">
    <property type="component" value="Unassembled WGS sequence"/>
</dbReference>
<sequence>MPQETTHSIDESLVQISKVMTEDELWTAACLRVRTFYEFDPANKKLICLCNREELNRRTGAEDLGSIGFEFFFVFETYV</sequence>
<evidence type="ECO:0000313" key="2">
    <source>
        <dbReference type="Proteomes" id="UP000197138"/>
    </source>
</evidence>
<comment type="caution">
    <text evidence="1">The sequence shown here is derived from an EMBL/GenBank/DDBJ whole genome shotgun (WGS) entry which is preliminary data.</text>
</comment>